<dbReference type="InterPro" id="IPR002698">
    <property type="entry name" value="FTHF_cligase"/>
</dbReference>
<dbReference type="GO" id="GO:0030272">
    <property type="term" value="F:5-formyltetrahydrofolate cyclo-ligase activity"/>
    <property type="evidence" value="ECO:0007669"/>
    <property type="project" value="UniProtKB-EC"/>
</dbReference>
<comment type="catalytic activity">
    <reaction evidence="5">
        <text>(6S)-5-formyl-5,6,7,8-tetrahydrofolate + ATP = (6R)-5,10-methenyltetrahydrofolate + ADP + phosphate</text>
        <dbReference type="Rhea" id="RHEA:10488"/>
        <dbReference type="ChEBI" id="CHEBI:30616"/>
        <dbReference type="ChEBI" id="CHEBI:43474"/>
        <dbReference type="ChEBI" id="CHEBI:57455"/>
        <dbReference type="ChEBI" id="CHEBI:57457"/>
        <dbReference type="ChEBI" id="CHEBI:456216"/>
        <dbReference type="EC" id="6.3.3.2"/>
    </reaction>
</comment>
<comment type="similarity">
    <text evidence="1 5">Belongs to the 5-formyltetrahydrofolate cyclo-ligase family.</text>
</comment>
<dbReference type="PIRSF" id="PIRSF006806">
    <property type="entry name" value="FTHF_cligase"/>
    <property type="match status" value="1"/>
</dbReference>
<comment type="cofactor">
    <cofactor evidence="5">
        <name>Mg(2+)</name>
        <dbReference type="ChEBI" id="CHEBI:18420"/>
    </cofactor>
</comment>
<evidence type="ECO:0000256" key="3">
    <source>
        <dbReference type="ARBA" id="ARBA00022840"/>
    </source>
</evidence>
<dbReference type="PANTHER" id="PTHR23407:SF1">
    <property type="entry name" value="5-FORMYLTETRAHYDROFOLATE CYCLO-LIGASE"/>
    <property type="match status" value="1"/>
</dbReference>
<evidence type="ECO:0000256" key="5">
    <source>
        <dbReference type="RuleBase" id="RU361279"/>
    </source>
</evidence>
<evidence type="ECO:0000313" key="7">
    <source>
        <dbReference type="Proteomes" id="UP000556201"/>
    </source>
</evidence>
<name>A0A7W9L5X6_BREVE</name>
<keyword evidence="5" id="KW-0479">Metal-binding</keyword>
<sequence>MSTRRGGSMIQAKHKLRSAARALRKRLAEADPLAASRAADHADALPAARIVALYRAMGSELDTDALAAALEAAGRRLCLPVVVQRDAPMEFRAWSPGEPLEMDTAGCPAPLPLAEVVMPDLILTPLLAFDDQGGRLGQGGGYYDRTFAARPDAIRVGFAYADQRVERLSLEPHDIRLHGVLTETGYTAFE</sequence>
<accession>A0A7W9L5X6</accession>
<feature type="binding site" evidence="4">
    <location>
        <begin position="13"/>
        <end position="17"/>
    </location>
    <ligand>
        <name>ATP</name>
        <dbReference type="ChEBI" id="CHEBI:30616"/>
    </ligand>
</feature>
<dbReference type="GO" id="GO:0009396">
    <property type="term" value="P:folic acid-containing compound biosynthetic process"/>
    <property type="evidence" value="ECO:0007669"/>
    <property type="project" value="TreeGrafter"/>
</dbReference>
<evidence type="ECO:0000313" key="6">
    <source>
        <dbReference type="EMBL" id="MBB5771823.1"/>
    </source>
</evidence>
<dbReference type="SUPFAM" id="SSF100950">
    <property type="entry name" value="NagB/RpiA/CoA transferase-like"/>
    <property type="match status" value="1"/>
</dbReference>
<dbReference type="EMBL" id="JACHLJ010000002">
    <property type="protein sequence ID" value="MBB5771823.1"/>
    <property type="molecule type" value="Genomic_DNA"/>
</dbReference>
<keyword evidence="3 4" id="KW-0067">ATP-binding</keyword>
<protein>
    <recommendedName>
        <fullName evidence="5">5-formyltetrahydrofolate cyclo-ligase</fullName>
        <ecNumber evidence="5">6.3.3.2</ecNumber>
    </recommendedName>
</protein>
<reference evidence="6 7" key="1">
    <citation type="submission" date="2020-08" db="EMBL/GenBank/DDBJ databases">
        <title>Functional genomics of gut bacteria from endangered species of beetles.</title>
        <authorList>
            <person name="Carlos-Shanley C."/>
        </authorList>
    </citation>
    <scope>NUCLEOTIDE SEQUENCE [LARGE SCALE GENOMIC DNA]</scope>
    <source>
        <strain evidence="6 7">S00192</strain>
    </source>
</reference>
<dbReference type="AlphaFoldDB" id="A0A7W9L5X6"/>
<dbReference type="GO" id="GO:0005524">
    <property type="term" value="F:ATP binding"/>
    <property type="evidence" value="ECO:0007669"/>
    <property type="project" value="UniProtKB-KW"/>
</dbReference>
<organism evidence="6 7">
    <name type="scientific">Brevundimonas vesicularis</name>
    <name type="common">Pseudomonas vesicularis</name>
    <dbReference type="NCBI Taxonomy" id="41276"/>
    <lineage>
        <taxon>Bacteria</taxon>
        <taxon>Pseudomonadati</taxon>
        <taxon>Pseudomonadota</taxon>
        <taxon>Alphaproteobacteria</taxon>
        <taxon>Caulobacterales</taxon>
        <taxon>Caulobacteraceae</taxon>
        <taxon>Brevundimonas</taxon>
    </lineage>
</organism>
<dbReference type="InterPro" id="IPR037171">
    <property type="entry name" value="NagB/RpiA_transferase-like"/>
</dbReference>
<proteinExistence type="inferred from homology"/>
<dbReference type="Proteomes" id="UP000556201">
    <property type="component" value="Unassembled WGS sequence"/>
</dbReference>
<dbReference type="RefSeq" id="WP_260394758.1">
    <property type="nucleotide sequence ID" value="NZ_JACHLJ010000002.1"/>
</dbReference>
<dbReference type="EC" id="6.3.3.2" evidence="5"/>
<evidence type="ECO:0000256" key="1">
    <source>
        <dbReference type="ARBA" id="ARBA00010638"/>
    </source>
</evidence>
<evidence type="ECO:0000256" key="4">
    <source>
        <dbReference type="PIRSR" id="PIRSR006806-1"/>
    </source>
</evidence>
<evidence type="ECO:0000256" key="2">
    <source>
        <dbReference type="ARBA" id="ARBA00022741"/>
    </source>
</evidence>
<keyword evidence="6" id="KW-0436">Ligase</keyword>
<dbReference type="Gene3D" id="3.40.50.10420">
    <property type="entry name" value="NagB/RpiA/CoA transferase-like"/>
    <property type="match status" value="1"/>
</dbReference>
<gene>
    <name evidence="6" type="ORF">HNP47_001827</name>
</gene>
<keyword evidence="2 4" id="KW-0547">Nucleotide-binding</keyword>
<dbReference type="PANTHER" id="PTHR23407">
    <property type="entry name" value="ATPASE INHIBITOR/5-FORMYLTETRAHYDROFOLATE CYCLO-LIGASE"/>
    <property type="match status" value="1"/>
</dbReference>
<dbReference type="Pfam" id="PF01812">
    <property type="entry name" value="5-FTHF_cyc-lig"/>
    <property type="match status" value="1"/>
</dbReference>
<dbReference type="GO" id="GO:0046872">
    <property type="term" value="F:metal ion binding"/>
    <property type="evidence" value="ECO:0007669"/>
    <property type="project" value="UniProtKB-KW"/>
</dbReference>
<dbReference type="GO" id="GO:0035999">
    <property type="term" value="P:tetrahydrofolate interconversion"/>
    <property type="evidence" value="ECO:0007669"/>
    <property type="project" value="TreeGrafter"/>
</dbReference>
<feature type="binding site" evidence="4">
    <location>
        <position position="60"/>
    </location>
    <ligand>
        <name>substrate</name>
    </ligand>
</feature>
<keyword evidence="5" id="KW-0460">Magnesium</keyword>
<dbReference type="NCBIfam" id="TIGR02727">
    <property type="entry name" value="MTHFS_bact"/>
    <property type="match status" value="1"/>
</dbReference>
<feature type="binding site" evidence="4">
    <location>
        <begin position="135"/>
        <end position="143"/>
    </location>
    <ligand>
        <name>ATP</name>
        <dbReference type="ChEBI" id="CHEBI:30616"/>
    </ligand>
</feature>
<comment type="caution">
    <text evidence="6">The sequence shown here is derived from an EMBL/GenBank/DDBJ whole genome shotgun (WGS) entry which is preliminary data.</text>
</comment>
<dbReference type="InterPro" id="IPR024185">
    <property type="entry name" value="FTHF_cligase-like_sf"/>
</dbReference>